<dbReference type="InterPro" id="IPR050483">
    <property type="entry name" value="CoA-transferase_III_domain"/>
</dbReference>
<keyword evidence="3" id="KW-1185">Reference proteome</keyword>
<dbReference type="AlphaFoldDB" id="A0A2N8KCM4"/>
<dbReference type="InterPro" id="IPR044855">
    <property type="entry name" value="CoA-Trfase_III_dom3_sf"/>
</dbReference>
<comment type="caution">
    <text evidence="2">The sequence shown here is derived from an EMBL/GenBank/DDBJ whole genome shotgun (WGS) entry which is preliminary data.</text>
</comment>
<dbReference type="EMBL" id="POQS01000007">
    <property type="protein sequence ID" value="PND31189.1"/>
    <property type="molecule type" value="Genomic_DNA"/>
</dbReference>
<dbReference type="SUPFAM" id="SSF89796">
    <property type="entry name" value="CoA-transferase family III (CaiB/BaiF)"/>
    <property type="match status" value="1"/>
</dbReference>
<evidence type="ECO:0000256" key="1">
    <source>
        <dbReference type="ARBA" id="ARBA00022679"/>
    </source>
</evidence>
<keyword evidence="1 2" id="KW-0808">Transferase</keyword>
<gene>
    <name evidence="2" type="ORF">C1I89_25430</name>
</gene>
<reference evidence="2 3" key="1">
    <citation type="submission" date="2018-01" db="EMBL/GenBank/DDBJ databases">
        <title>The draft genome of an aniline degradation strain ANB-1.</title>
        <authorList>
            <person name="Zhang L."/>
            <person name="Jiang J."/>
        </authorList>
    </citation>
    <scope>NUCLEOTIDE SEQUENCE [LARGE SCALE GENOMIC DNA]</scope>
    <source>
        <strain evidence="2 3">ANB-1</strain>
    </source>
</reference>
<dbReference type="Proteomes" id="UP000235994">
    <property type="component" value="Unassembled WGS sequence"/>
</dbReference>
<dbReference type="PANTHER" id="PTHR48207:SF4">
    <property type="entry name" value="BLL6097 PROTEIN"/>
    <property type="match status" value="1"/>
</dbReference>
<dbReference type="RefSeq" id="WP_102775154.1">
    <property type="nucleotide sequence ID" value="NZ_POQS01000007.1"/>
</dbReference>
<evidence type="ECO:0000313" key="2">
    <source>
        <dbReference type="EMBL" id="PND31189.1"/>
    </source>
</evidence>
<accession>A0A2N8KCM4</accession>
<dbReference type="PANTHER" id="PTHR48207">
    <property type="entry name" value="SUCCINATE--HYDROXYMETHYLGLUTARATE COA-TRANSFERASE"/>
    <property type="match status" value="1"/>
</dbReference>
<proteinExistence type="predicted"/>
<dbReference type="GO" id="GO:0008410">
    <property type="term" value="F:CoA-transferase activity"/>
    <property type="evidence" value="ECO:0007669"/>
    <property type="project" value="TreeGrafter"/>
</dbReference>
<dbReference type="Pfam" id="PF02515">
    <property type="entry name" value="CoA_transf_3"/>
    <property type="match status" value="1"/>
</dbReference>
<dbReference type="InterPro" id="IPR003673">
    <property type="entry name" value="CoA-Trfase_fam_III"/>
</dbReference>
<protein>
    <submittedName>
        <fullName evidence="2">CoA transferase</fullName>
    </submittedName>
</protein>
<sequence length="385" mass="42015">MPGPLHGIRVIDMTSVGMGPMATQMLGDMGADVIKIESAEGDVFRHVTPQRHAAMSHTHLNLNRNKRSAVIDVKTAEGRAQLDALIGGADVFISNMRAPAMRRLGLDYATLAARFPELVYCACYGYSEAGPYAGRAAIDDTIQAASGMAWLQGGAGAGAPCYVNSVVADKVVALYVANAVTSALLARERGAGGQAVEVPMFECMVAFLAPEHLAGLTFVPPEGPAGYTRLLNEYRRPFRTRDGYMSVVPYTTPQWQRFFDLTGHPEMAQDPRYQTLNSRSRHFPELYRYVETVLAERSTAQWTELLASADIPFAPVNGFEELLADPHLKATGFWHESEHPTEGRLIQAGLPVRFSRTPGEIRRHPPGLGEHTDEILALARAGQAR</sequence>
<dbReference type="Gene3D" id="3.30.1540.10">
    <property type="entry name" value="formyl-coa transferase, domain 3"/>
    <property type="match status" value="1"/>
</dbReference>
<dbReference type="InterPro" id="IPR023606">
    <property type="entry name" value="CoA-Trfase_III_dom_1_sf"/>
</dbReference>
<dbReference type="Gene3D" id="3.40.50.10540">
    <property type="entry name" value="Crotonobetainyl-coa:carnitine coa-transferase, domain 1"/>
    <property type="match status" value="1"/>
</dbReference>
<evidence type="ECO:0000313" key="3">
    <source>
        <dbReference type="Proteomes" id="UP000235994"/>
    </source>
</evidence>
<organism evidence="2 3">
    <name type="scientific">Achromobacter pulmonis</name>
    <dbReference type="NCBI Taxonomy" id="1389932"/>
    <lineage>
        <taxon>Bacteria</taxon>
        <taxon>Pseudomonadati</taxon>
        <taxon>Pseudomonadota</taxon>
        <taxon>Betaproteobacteria</taxon>
        <taxon>Burkholderiales</taxon>
        <taxon>Alcaligenaceae</taxon>
        <taxon>Achromobacter</taxon>
    </lineage>
</organism>
<name>A0A2N8KCM4_9BURK</name>